<reference evidence="2 3" key="1">
    <citation type="submission" date="2014-04" db="EMBL/GenBank/DDBJ databases">
        <authorList>
            <consortium name="DOE Joint Genome Institute"/>
            <person name="Kuo A."/>
            <person name="Tarkka M."/>
            <person name="Buscot F."/>
            <person name="Kohler A."/>
            <person name="Nagy L.G."/>
            <person name="Floudas D."/>
            <person name="Copeland A."/>
            <person name="Barry K.W."/>
            <person name="Cichocki N."/>
            <person name="Veneault-Fourrey C."/>
            <person name="LaButti K."/>
            <person name="Lindquist E.A."/>
            <person name="Lipzen A."/>
            <person name="Lundell T."/>
            <person name="Morin E."/>
            <person name="Murat C."/>
            <person name="Sun H."/>
            <person name="Tunlid A."/>
            <person name="Henrissat B."/>
            <person name="Grigoriev I.V."/>
            <person name="Hibbett D.S."/>
            <person name="Martin F."/>
            <person name="Nordberg H.P."/>
            <person name="Cantor M.N."/>
            <person name="Hua S.X."/>
        </authorList>
    </citation>
    <scope>NUCLEOTIDE SEQUENCE [LARGE SCALE GENOMIC DNA]</scope>
    <source>
        <strain evidence="2 3">F 1598</strain>
    </source>
</reference>
<dbReference type="EMBL" id="KN832987">
    <property type="protein sequence ID" value="KIM84476.1"/>
    <property type="molecule type" value="Genomic_DNA"/>
</dbReference>
<proteinExistence type="predicted"/>
<reference evidence="3" key="2">
    <citation type="submission" date="2015-01" db="EMBL/GenBank/DDBJ databases">
        <title>Evolutionary Origins and Diversification of the Mycorrhizal Mutualists.</title>
        <authorList>
            <consortium name="DOE Joint Genome Institute"/>
            <consortium name="Mycorrhizal Genomics Consortium"/>
            <person name="Kohler A."/>
            <person name="Kuo A."/>
            <person name="Nagy L.G."/>
            <person name="Floudas D."/>
            <person name="Copeland A."/>
            <person name="Barry K.W."/>
            <person name="Cichocki N."/>
            <person name="Veneault-Fourrey C."/>
            <person name="LaButti K."/>
            <person name="Lindquist E.A."/>
            <person name="Lipzen A."/>
            <person name="Lundell T."/>
            <person name="Morin E."/>
            <person name="Murat C."/>
            <person name="Riley R."/>
            <person name="Ohm R."/>
            <person name="Sun H."/>
            <person name="Tunlid A."/>
            <person name="Henrissat B."/>
            <person name="Grigoriev I.V."/>
            <person name="Hibbett D.S."/>
            <person name="Martin F."/>
        </authorList>
    </citation>
    <scope>NUCLEOTIDE SEQUENCE [LARGE SCALE GENOMIC DNA]</scope>
    <source>
        <strain evidence="3">F 1598</strain>
    </source>
</reference>
<protein>
    <submittedName>
        <fullName evidence="2">Uncharacterized protein</fullName>
    </submittedName>
</protein>
<evidence type="ECO:0000313" key="3">
    <source>
        <dbReference type="Proteomes" id="UP000054166"/>
    </source>
</evidence>
<keyword evidence="3" id="KW-1185">Reference proteome</keyword>
<organism evidence="2 3">
    <name type="scientific">Piloderma croceum (strain F 1598)</name>
    <dbReference type="NCBI Taxonomy" id="765440"/>
    <lineage>
        <taxon>Eukaryota</taxon>
        <taxon>Fungi</taxon>
        <taxon>Dikarya</taxon>
        <taxon>Basidiomycota</taxon>
        <taxon>Agaricomycotina</taxon>
        <taxon>Agaricomycetes</taxon>
        <taxon>Agaricomycetidae</taxon>
        <taxon>Atheliales</taxon>
        <taxon>Atheliaceae</taxon>
        <taxon>Piloderma</taxon>
    </lineage>
</organism>
<feature type="region of interest" description="Disordered" evidence="1">
    <location>
        <begin position="1"/>
        <end position="22"/>
    </location>
</feature>
<accession>A0A0C3G177</accession>
<dbReference type="Proteomes" id="UP000054166">
    <property type="component" value="Unassembled WGS sequence"/>
</dbReference>
<evidence type="ECO:0000256" key="1">
    <source>
        <dbReference type="SAM" id="MobiDB-lite"/>
    </source>
</evidence>
<evidence type="ECO:0000313" key="2">
    <source>
        <dbReference type="EMBL" id="KIM84476.1"/>
    </source>
</evidence>
<dbReference type="HOGENOM" id="CLU_181697_0_0_1"/>
<name>A0A0C3G177_PILCF</name>
<dbReference type="AlphaFoldDB" id="A0A0C3G177"/>
<dbReference type="InParanoid" id="A0A0C3G177"/>
<sequence length="99" mass="11271">MSNRGLQEKKIPSLDRHTRNTPHFLEDAKDRGRYGRVFAASNDESRSNDSVTVCVDTDGEPHQSLNFRSWKKLCQLLGILIWRPSSTLCDVCPVRSDIP</sequence>
<gene>
    <name evidence="2" type="ORF">PILCRDRAFT_818044</name>
</gene>